<feature type="transmembrane region" description="Helical" evidence="2">
    <location>
        <begin position="408"/>
        <end position="428"/>
    </location>
</feature>
<sequence length="529" mass="56562">MSDHGNSGSDPEGVASERPPSPDDETAVRRLEPSEGEGSVELVGTAHVSSKSVEEVEETIAERRPDVVAVELDEGRYRQMKGETPEDLDAGDLLHGNTVFQFLAYWMLSYVQTRLGERFDIKPGADMMAAVEAAEEHGLGVALVDRDIQTTIQRFWQRLSTREKATMFGGLLAGMFGTLEAGIGVGAFLGVFLALGAELIAGPVLLSPALADAVPLVGGSLLVVLDGALLAGAVALLVGLPIAALLAYALETDTEYEEFDIEELTDTDVVSAMMEEFRQFSPGGAEALIDERDAFIAHRLVALREAGYDVVAVVGAGHRAGIQSYLDNPERLPSMESITGTLSRKRFSLYKLFGYLFTVGFAVFFGLLLLGGAREGWVIRLLVAWFLVNGIAAFGLAKLAGAHWPSALIGGGIAWLTSVNPLLAPGWFAGYVELRYIDVNIADISTLNEIVSDEEAPLGELYSRLTDVPLFRLIAIVAMTNVGSMIASYGFVFVVLPYMSADVGGIAGIVELMLDGVENGARIVLDVIS</sequence>
<evidence type="ECO:0000313" key="4">
    <source>
        <dbReference type="Proteomes" id="UP000663525"/>
    </source>
</evidence>
<dbReference type="PANTHER" id="PTHR21530">
    <property type="entry name" value="PHEROMONE SHUTDOWN PROTEIN"/>
    <property type="match status" value="1"/>
</dbReference>
<evidence type="ECO:0000256" key="1">
    <source>
        <dbReference type="SAM" id="MobiDB-lite"/>
    </source>
</evidence>
<dbReference type="Proteomes" id="UP000663525">
    <property type="component" value="Chromosome"/>
</dbReference>
<feature type="transmembrane region" description="Helical" evidence="2">
    <location>
        <begin position="377"/>
        <end position="396"/>
    </location>
</feature>
<keyword evidence="2" id="KW-1133">Transmembrane helix</keyword>
<reference evidence="3" key="1">
    <citation type="submission" date="2020-11" db="EMBL/GenBank/DDBJ databases">
        <title>Carbohydrate-dependent, anaerobic sulfur respiration: A novel catabolism in halophilic archaea.</title>
        <authorList>
            <person name="Sorokin D.Y."/>
            <person name="Messina E."/>
            <person name="Smedile F."/>
            <person name="La Cono V."/>
            <person name="Hallsworth J.E."/>
            <person name="Yakimov M.M."/>
        </authorList>
    </citation>
    <scope>NUCLEOTIDE SEQUENCE</scope>
    <source>
        <strain evidence="3">HSR12-1</strain>
    </source>
</reference>
<dbReference type="InterPro" id="IPR002816">
    <property type="entry name" value="TraB/PrgY/GumN_fam"/>
</dbReference>
<dbReference type="RefSeq" id="WP_229113257.1">
    <property type="nucleotide sequence ID" value="NZ_CP064787.1"/>
</dbReference>
<evidence type="ECO:0000313" key="3">
    <source>
        <dbReference type="EMBL" id="QSG06767.1"/>
    </source>
</evidence>
<feature type="transmembrane region" description="Helical" evidence="2">
    <location>
        <begin position="470"/>
        <end position="496"/>
    </location>
</feature>
<feature type="transmembrane region" description="Helical" evidence="2">
    <location>
        <begin position="168"/>
        <end position="201"/>
    </location>
</feature>
<organism evidence="3 4">
    <name type="scientific">Halapricum desulfuricans</name>
    <dbReference type="NCBI Taxonomy" id="2841257"/>
    <lineage>
        <taxon>Archaea</taxon>
        <taxon>Methanobacteriati</taxon>
        <taxon>Methanobacteriota</taxon>
        <taxon>Stenosarchaea group</taxon>
        <taxon>Halobacteria</taxon>
        <taxon>Halobacteriales</taxon>
        <taxon>Haloarculaceae</taxon>
        <taxon>Halapricum</taxon>
    </lineage>
</organism>
<dbReference type="PANTHER" id="PTHR21530:SF7">
    <property type="entry name" value="TRAB DOMAIN-CONTAINING PROTEIN"/>
    <property type="match status" value="1"/>
</dbReference>
<dbReference type="InterPro" id="IPR046345">
    <property type="entry name" value="TraB_PrgY-like"/>
</dbReference>
<feature type="transmembrane region" description="Helical" evidence="2">
    <location>
        <begin position="221"/>
        <end position="250"/>
    </location>
</feature>
<keyword evidence="2" id="KW-0472">Membrane</keyword>
<dbReference type="AlphaFoldDB" id="A0A897N223"/>
<dbReference type="Pfam" id="PF01963">
    <property type="entry name" value="TraB_PrgY_gumN"/>
    <property type="match status" value="2"/>
</dbReference>
<gene>
    <name evidence="3" type="ORF">HSR121_2446</name>
</gene>
<evidence type="ECO:0000256" key="2">
    <source>
        <dbReference type="SAM" id="Phobius"/>
    </source>
</evidence>
<accession>A0A897N223</accession>
<name>A0A897N223_9EURY</name>
<keyword evidence="2" id="KW-0812">Transmembrane</keyword>
<dbReference type="CDD" id="cd14726">
    <property type="entry name" value="TraB_PrgY-like"/>
    <property type="match status" value="1"/>
</dbReference>
<feature type="transmembrane region" description="Helical" evidence="2">
    <location>
        <begin position="352"/>
        <end position="371"/>
    </location>
</feature>
<protein>
    <submittedName>
        <fullName evidence="3">Pheromone shutdown protein TraB, contains GTxH motif</fullName>
    </submittedName>
</protein>
<feature type="region of interest" description="Disordered" evidence="1">
    <location>
        <begin position="1"/>
        <end position="42"/>
    </location>
</feature>
<dbReference type="EMBL" id="CP064787">
    <property type="protein sequence ID" value="QSG06767.1"/>
    <property type="molecule type" value="Genomic_DNA"/>
</dbReference>
<dbReference type="GeneID" id="68855997"/>
<proteinExistence type="predicted"/>